<dbReference type="Pfam" id="PF00535">
    <property type="entry name" value="Glycos_transf_2"/>
    <property type="match status" value="1"/>
</dbReference>
<keyword evidence="1" id="KW-1133">Transmembrane helix</keyword>
<dbReference type="InterPro" id="IPR001173">
    <property type="entry name" value="Glyco_trans_2-like"/>
</dbReference>
<protein>
    <submittedName>
        <fullName evidence="3">Glycosyltransferase EpsE</fullName>
        <ecNumber evidence="3">2.4.-.-</ecNumber>
    </submittedName>
</protein>
<name>A0A5P3ASG2_PHOVU</name>
<sequence>MFNNSMSSEPIFVTILCLTYNHESYIRQCLDGFVMQQTNFRFEAIVHDDASTDSTTDIIREYAEKYPDIIKPIYETENQYSKHDGSLTRIMNAATHGKYVAFCEGDDYWIDPLKLQKQVDFLESHSDYSMCFHKVAVLCYIQSTSAWNQFTILDKDYSADEMFKKWIVPTCSIVMKREVLNYPIKHSENKLNGDIFIVLSSAAVGKVRGISQIMGVYRVAESGVTYNGDLKQKRILKYPLHIECIRTNFPFLSASIINKKLALYCWERSKIRTSFVEKSYDRMVAVRAYPFIILLVLARFIKKIFKKYME</sequence>
<dbReference type="AlphaFoldDB" id="A0A5P3ASG2"/>
<keyword evidence="3" id="KW-0808">Transferase</keyword>
<dbReference type="InterPro" id="IPR029044">
    <property type="entry name" value="Nucleotide-diphossugar_trans"/>
</dbReference>
<evidence type="ECO:0000313" key="3">
    <source>
        <dbReference type="EMBL" id="QEW36669.1"/>
    </source>
</evidence>
<evidence type="ECO:0000259" key="2">
    <source>
        <dbReference type="Pfam" id="PF00535"/>
    </source>
</evidence>
<feature type="transmembrane region" description="Helical" evidence="1">
    <location>
        <begin position="284"/>
        <end position="301"/>
    </location>
</feature>
<dbReference type="PANTHER" id="PTHR22916:SF3">
    <property type="entry name" value="UDP-GLCNAC:BETAGAL BETA-1,3-N-ACETYLGLUCOSAMINYLTRANSFERASE-LIKE PROTEIN 1"/>
    <property type="match status" value="1"/>
</dbReference>
<dbReference type="GO" id="GO:0016758">
    <property type="term" value="F:hexosyltransferase activity"/>
    <property type="evidence" value="ECO:0007669"/>
    <property type="project" value="UniProtKB-ARBA"/>
</dbReference>
<gene>
    <name evidence="3" type="primary">epsE</name>
    <name evidence="3" type="ORF">VIC01_02230</name>
</gene>
<keyword evidence="1" id="KW-0812">Transmembrane</keyword>
<dbReference type="Gene3D" id="3.90.550.10">
    <property type="entry name" value="Spore Coat Polysaccharide Biosynthesis Protein SpsA, Chain A"/>
    <property type="match status" value="1"/>
</dbReference>
<dbReference type="PANTHER" id="PTHR22916">
    <property type="entry name" value="GLYCOSYLTRANSFERASE"/>
    <property type="match status" value="1"/>
</dbReference>
<evidence type="ECO:0000256" key="1">
    <source>
        <dbReference type="SAM" id="Phobius"/>
    </source>
</evidence>
<dbReference type="EC" id="2.4.-.-" evidence="3"/>
<organism evidence="3 4">
    <name type="scientific">Phocaeicola vulgatus</name>
    <name type="common">Bacteroides vulgatus</name>
    <dbReference type="NCBI Taxonomy" id="821"/>
    <lineage>
        <taxon>Bacteria</taxon>
        <taxon>Pseudomonadati</taxon>
        <taxon>Bacteroidota</taxon>
        <taxon>Bacteroidia</taxon>
        <taxon>Bacteroidales</taxon>
        <taxon>Bacteroidaceae</taxon>
        <taxon>Phocaeicola</taxon>
    </lineage>
</organism>
<dbReference type="Proteomes" id="UP000326091">
    <property type="component" value="Chromosome"/>
</dbReference>
<feature type="domain" description="Glycosyltransferase 2-like" evidence="2">
    <location>
        <begin position="17"/>
        <end position="171"/>
    </location>
</feature>
<dbReference type="SUPFAM" id="SSF53448">
    <property type="entry name" value="Nucleotide-diphospho-sugar transferases"/>
    <property type="match status" value="1"/>
</dbReference>
<dbReference type="RefSeq" id="WP_229108741.1">
    <property type="nucleotide sequence ID" value="NZ_JADMSZ010000076.1"/>
</dbReference>
<reference evidence="3 4" key="1">
    <citation type="submission" date="2019-09" db="EMBL/GenBank/DDBJ databases">
        <title>Commensal-derived Metabolites Govern Vibrio cholerae Pathogenesis in Host.</title>
        <authorList>
            <person name="Yoon S.S."/>
            <person name="Yoon M.Y."/>
        </authorList>
    </citation>
    <scope>NUCLEOTIDE SEQUENCE [LARGE SCALE GENOMIC DNA]</scope>
    <source>
        <strain evidence="3 4">VIC01</strain>
    </source>
</reference>
<keyword evidence="1" id="KW-0472">Membrane</keyword>
<evidence type="ECO:0000313" key="4">
    <source>
        <dbReference type="Proteomes" id="UP000326091"/>
    </source>
</evidence>
<keyword evidence="3" id="KW-0328">Glycosyltransferase</keyword>
<accession>A0A5P3ASG2</accession>
<proteinExistence type="predicted"/>
<dbReference type="EMBL" id="CP043529">
    <property type="protein sequence ID" value="QEW36669.1"/>
    <property type="molecule type" value="Genomic_DNA"/>
</dbReference>